<dbReference type="RefSeq" id="XP_021099626.1">
    <property type="nucleotide sequence ID" value="XM_021243967.1"/>
</dbReference>
<evidence type="ECO:0000313" key="2">
    <source>
        <dbReference type="Proteomes" id="UP000694906"/>
    </source>
</evidence>
<dbReference type="GeneID" id="101713912"/>
<reference evidence="3" key="1">
    <citation type="submission" date="2025-08" db="UniProtKB">
        <authorList>
            <consortium name="RefSeq"/>
        </authorList>
    </citation>
    <scope>IDENTIFICATION</scope>
</reference>
<dbReference type="Proteomes" id="UP000694906">
    <property type="component" value="Unplaced"/>
</dbReference>
<protein>
    <submittedName>
        <fullName evidence="3">Uncharacterized protein LOC101713912 isoform X1</fullName>
    </submittedName>
</protein>
<feature type="compositionally biased region" description="Basic and acidic residues" evidence="1">
    <location>
        <begin position="162"/>
        <end position="175"/>
    </location>
</feature>
<accession>A0AAX6RQP3</accession>
<evidence type="ECO:0000256" key="1">
    <source>
        <dbReference type="SAM" id="MobiDB-lite"/>
    </source>
</evidence>
<name>A0AAX6RQP3_HETGA</name>
<keyword evidence="2" id="KW-1185">Reference proteome</keyword>
<evidence type="ECO:0000313" key="3">
    <source>
        <dbReference type="RefSeq" id="XP_021099626.1"/>
    </source>
</evidence>
<gene>
    <name evidence="3" type="primary">LOC101713912</name>
</gene>
<organism evidence="2 3">
    <name type="scientific">Heterocephalus glaber</name>
    <name type="common">Naked mole rat</name>
    <dbReference type="NCBI Taxonomy" id="10181"/>
    <lineage>
        <taxon>Eukaryota</taxon>
        <taxon>Metazoa</taxon>
        <taxon>Chordata</taxon>
        <taxon>Craniata</taxon>
        <taxon>Vertebrata</taxon>
        <taxon>Euteleostomi</taxon>
        <taxon>Mammalia</taxon>
        <taxon>Eutheria</taxon>
        <taxon>Euarchontoglires</taxon>
        <taxon>Glires</taxon>
        <taxon>Rodentia</taxon>
        <taxon>Hystricomorpha</taxon>
        <taxon>Bathyergidae</taxon>
        <taxon>Heterocephalus</taxon>
    </lineage>
</organism>
<feature type="region of interest" description="Disordered" evidence="1">
    <location>
        <begin position="148"/>
        <end position="175"/>
    </location>
</feature>
<dbReference type="AlphaFoldDB" id="A0AAX6RQP3"/>
<proteinExistence type="predicted"/>
<sequence>MQVEDRGLERGLSSPSAPKYWLSARGPLQGQVQLQETPSCAARRLPASQLPCQCLLKKSPPEGKQEMTGRLGVCWWEPKQRPHFFLKLFVLLGVEPGASGSEEALCPSPAQTQHPPTFVHHFHWASALWTSVSTRSWNSPGLCEVGATHGSEPARLTPVGGRKAEEKTTSQDAGGPRKLEETIVYISRRALAGVVGCRCFQTH</sequence>